<evidence type="ECO:0000313" key="3">
    <source>
        <dbReference type="Proteomes" id="UP001238450"/>
    </source>
</evidence>
<evidence type="ECO:0000259" key="1">
    <source>
        <dbReference type="SMART" id="SM00871"/>
    </source>
</evidence>
<protein>
    <submittedName>
        <fullName evidence="2">Transcriptional regulator YdeE</fullName>
    </submittedName>
</protein>
<sequence>MEPKLIHKEEMLITGIAVKTNNKREVSDSGDIPKLWSRFYTEKISHKIIQSSSTEVLGVYTQYENKDEGDYLMLIGQQISETNRPNDDLVTVRLPASAYLVFSSKVGPVHQIVPETWKGIWKWFQEHDLERAFAGDFELYDERSENPEKAVVDVYISIKQA</sequence>
<dbReference type="SMART" id="SM00871">
    <property type="entry name" value="AraC_E_bind"/>
    <property type="match status" value="1"/>
</dbReference>
<evidence type="ECO:0000313" key="2">
    <source>
        <dbReference type="EMBL" id="MDQ0417018.1"/>
    </source>
</evidence>
<dbReference type="RefSeq" id="WP_307251718.1">
    <property type="nucleotide sequence ID" value="NZ_JAUSUV010000004.1"/>
</dbReference>
<name>A0AAJ1TDV5_9BACL</name>
<dbReference type="InterPro" id="IPR011256">
    <property type="entry name" value="Reg_factor_effector_dom_sf"/>
</dbReference>
<comment type="caution">
    <text evidence="2">The sequence shown here is derived from an EMBL/GenBank/DDBJ whole genome shotgun (WGS) entry which is preliminary data.</text>
</comment>
<proteinExistence type="predicted"/>
<dbReference type="PANTHER" id="PTHR36444">
    <property type="entry name" value="TRANSCRIPTIONAL REGULATOR PROTEIN YOBU-RELATED"/>
    <property type="match status" value="1"/>
</dbReference>
<keyword evidence="3" id="KW-1185">Reference proteome</keyword>
<dbReference type="InterPro" id="IPR029442">
    <property type="entry name" value="GyrI-like"/>
</dbReference>
<dbReference type="AlphaFoldDB" id="A0AAJ1TDV5"/>
<dbReference type="EMBL" id="JAUSUV010000004">
    <property type="protein sequence ID" value="MDQ0417018.1"/>
    <property type="molecule type" value="Genomic_DNA"/>
</dbReference>
<accession>A0AAJ1TDV5</accession>
<dbReference type="InterPro" id="IPR010499">
    <property type="entry name" value="AraC_E-bd"/>
</dbReference>
<dbReference type="PANTHER" id="PTHR36444:SF2">
    <property type="entry name" value="TRANSCRIPTIONAL REGULATOR PROTEIN YOBU-RELATED"/>
    <property type="match status" value="1"/>
</dbReference>
<dbReference type="Gene3D" id="3.20.80.10">
    <property type="entry name" value="Regulatory factor, effector binding domain"/>
    <property type="match status" value="1"/>
</dbReference>
<dbReference type="SUPFAM" id="SSF55136">
    <property type="entry name" value="Probable bacterial effector-binding domain"/>
    <property type="match status" value="1"/>
</dbReference>
<dbReference type="Pfam" id="PF06445">
    <property type="entry name" value="GyrI-like"/>
    <property type="match status" value="1"/>
</dbReference>
<dbReference type="InterPro" id="IPR053182">
    <property type="entry name" value="YobU-like_regulator"/>
</dbReference>
<gene>
    <name evidence="2" type="ORF">J2Z48_001190</name>
</gene>
<feature type="domain" description="AraC effector-binding" evidence="1">
    <location>
        <begin position="1"/>
        <end position="159"/>
    </location>
</feature>
<reference evidence="2 3" key="1">
    <citation type="submission" date="2023-07" db="EMBL/GenBank/DDBJ databases">
        <title>Genomic Encyclopedia of Type Strains, Phase IV (KMG-IV): sequencing the most valuable type-strain genomes for metagenomic binning, comparative biology and taxonomic classification.</title>
        <authorList>
            <person name="Goeker M."/>
        </authorList>
    </citation>
    <scope>NUCLEOTIDE SEQUENCE [LARGE SCALE GENOMIC DNA]</scope>
    <source>
        <strain evidence="2 3">DSM 46876</strain>
    </source>
</reference>
<organism evidence="2 3">
    <name type="scientific">Croceifilum oryzae</name>
    <dbReference type="NCBI Taxonomy" id="1553429"/>
    <lineage>
        <taxon>Bacteria</taxon>
        <taxon>Bacillati</taxon>
        <taxon>Bacillota</taxon>
        <taxon>Bacilli</taxon>
        <taxon>Bacillales</taxon>
        <taxon>Thermoactinomycetaceae</taxon>
        <taxon>Croceifilum</taxon>
    </lineage>
</organism>
<dbReference type="Proteomes" id="UP001238450">
    <property type="component" value="Unassembled WGS sequence"/>
</dbReference>